<gene>
    <name evidence="1" type="ORF">E4T82_05405</name>
</gene>
<protein>
    <submittedName>
        <fullName evidence="1">Uncharacterized protein</fullName>
    </submittedName>
</protein>
<dbReference type="RefSeq" id="WP_135181849.1">
    <property type="nucleotide sequence ID" value="NZ_JADGKZ010000006.1"/>
</dbReference>
<evidence type="ECO:0000313" key="1">
    <source>
        <dbReference type="EMBL" id="TFU97902.1"/>
    </source>
</evidence>
<reference evidence="1 2" key="1">
    <citation type="submission" date="2019-03" db="EMBL/GenBank/DDBJ databases">
        <title>Diversity of the mouse oral microbiome.</title>
        <authorList>
            <person name="Joseph S."/>
            <person name="Aduse-Opoku J."/>
            <person name="Curtis M."/>
            <person name="Wade W."/>
            <person name="Hashim A."/>
        </authorList>
    </citation>
    <scope>NUCLEOTIDE SEQUENCE [LARGE SCALE GENOMIC DNA]</scope>
    <source>
        <strain evidence="1 2">WM131</strain>
    </source>
</reference>
<accession>A0A4Y9JAE1</accession>
<organism evidence="1 2">
    <name type="scientific">Streptococcus cuniculi</name>
    <dbReference type="NCBI Taxonomy" id="1432788"/>
    <lineage>
        <taxon>Bacteria</taxon>
        <taxon>Bacillati</taxon>
        <taxon>Bacillota</taxon>
        <taxon>Bacilli</taxon>
        <taxon>Lactobacillales</taxon>
        <taxon>Streptococcaceae</taxon>
        <taxon>Streptococcus</taxon>
    </lineage>
</organism>
<evidence type="ECO:0000313" key="2">
    <source>
        <dbReference type="Proteomes" id="UP000297253"/>
    </source>
</evidence>
<dbReference type="EMBL" id="SPPD01000006">
    <property type="protein sequence ID" value="TFU97902.1"/>
    <property type="molecule type" value="Genomic_DNA"/>
</dbReference>
<sequence length="78" mass="9014">MTKKEFFAKLKNARSRMKLVQRLESELLDGLDLEDVPFCGTNSTNLQNAISCYIHYGELPLSGKLEDFWEPYKKAVED</sequence>
<comment type="caution">
    <text evidence="1">The sequence shown here is derived from an EMBL/GenBank/DDBJ whole genome shotgun (WGS) entry which is preliminary data.</text>
</comment>
<dbReference type="OrthoDB" id="9907765at2"/>
<name>A0A4Y9JAE1_9STRE</name>
<dbReference type="AlphaFoldDB" id="A0A4Y9JAE1"/>
<dbReference type="Proteomes" id="UP000297253">
    <property type="component" value="Unassembled WGS sequence"/>
</dbReference>
<proteinExistence type="predicted"/>